<evidence type="ECO:0000313" key="3">
    <source>
        <dbReference type="Proteomes" id="UP000008457"/>
    </source>
</evidence>
<keyword evidence="1" id="KW-1133">Transmembrane helix</keyword>
<dbReference type="HOGENOM" id="CLU_3345532_0_0_9"/>
<gene>
    <name evidence="2" type="ordered locus">Mahau_0146</name>
</gene>
<reference evidence="3" key="1">
    <citation type="submission" date="2010-11" db="EMBL/GenBank/DDBJ databases">
        <title>The complete genome of Mahella australiensis DSM 15567.</title>
        <authorList>
            <consortium name="US DOE Joint Genome Institute (JGI-PGF)"/>
            <person name="Lucas S."/>
            <person name="Copeland A."/>
            <person name="Lapidus A."/>
            <person name="Bruce D."/>
            <person name="Goodwin L."/>
            <person name="Pitluck S."/>
            <person name="Kyrpides N."/>
            <person name="Mavromatis K."/>
            <person name="Pagani I."/>
            <person name="Ivanova N."/>
            <person name="Teshima H."/>
            <person name="Brettin T."/>
            <person name="Detter J.C."/>
            <person name="Han C."/>
            <person name="Tapia R."/>
            <person name="Land M."/>
            <person name="Hauser L."/>
            <person name="Markowitz V."/>
            <person name="Cheng J.-F."/>
            <person name="Hugenholtz P."/>
            <person name="Woyke T."/>
            <person name="Wu D."/>
            <person name="Spring S."/>
            <person name="Pukall R."/>
            <person name="Steenblock K."/>
            <person name="Schneider S."/>
            <person name="Klenk H.-P."/>
            <person name="Eisen J.A."/>
        </authorList>
    </citation>
    <scope>NUCLEOTIDE SEQUENCE [LARGE SCALE GENOMIC DNA]</scope>
    <source>
        <strain evidence="3">DSM 15567 / CIP 107919 / 50-1 BON</strain>
    </source>
</reference>
<organism evidence="2 3">
    <name type="scientific">Mahella australiensis (strain DSM 15567 / CIP 107919 / 50-1 BON)</name>
    <dbReference type="NCBI Taxonomy" id="697281"/>
    <lineage>
        <taxon>Bacteria</taxon>
        <taxon>Bacillati</taxon>
        <taxon>Bacillota</taxon>
        <taxon>Clostridia</taxon>
        <taxon>Thermoanaerobacterales</taxon>
        <taxon>Thermoanaerobacterales Family IV. Incertae Sedis</taxon>
        <taxon>Mahella</taxon>
    </lineage>
</organism>
<evidence type="ECO:0000313" key="2">
    <source>
        <dbReference type="EMBL" id="AEE95369.1"/>
    </source>
</evidence>
<name>F3ZVZ5_MAHA5</name>
<dbReference type="EMBL" id="CP002360">
    <property type="protein sequence ID" value="AEE95369.1"/>
    <property type="molecule type" value="Genomic_DNA"/>
</dbReference>
<dbReference type="KEGG" id="mas:Mahau_0146"/>
<keyword evidence="1" id="KW-0812">Transmembrane</keyword>
<dbReference type="Proteomes" id="UP000008457">
    <property type="component" value="Chromosome"/>
</dbReference>
<dbReference type="AlphaFoldDB" id="F3ZVZ5"/>
<keyword evidence="3" id="KW-1185">Reference proteome</keyword>
<reference evidence="2 3" key="2">
    <citation type="journal article" date="2011" name="Stand. Genomic Sci.">
        <title>Complete genome sequence of Mahella australiensis type strain (50-1 BON).</title>
        <authorList>
            <person name="Sikorski J."/>
            <person name="Teshima H."/>
            <person name="Nolan M."/>
            <person name="Lucas S."/>
            <person name="Hammon N."/>
            <person name="Deshpande S."/>
            <person name="Cheng J.F."/>
            <person name="Pitluck S."/>
            <person name="Liolios K."/>
            <person name="Pagani I."/>
            <person name="Ivanova N."/>
            <person name="Huntemann M."/>
            <person name="Mavromatis K."/>
            <person name="Ovchinikova G."/>
            <person name="Pati A."/>
            <person name="Tapia R."/>
            <person name="Han C."/>
            <person name="Goodwin L."/>
            <person name="Chen A."/>
            <person name="Palaniappan K."/>
            <person name="Land M."/>
            <person name="Hauser L."/>
            <person name="Ngatchou-Djao O.D."/>
            <person name="Rohde M."/>
            <person name="Pukall R."/>
            <person name="Spring S."/>
            <person name="Abt B."/>
            <person name="Goker M."/>
            <person name="Detter J.C."/>
            <person name="Woyke T."/>
            <person name="Bristow J."/>
            <person name="Markowitz V."/>
            <person name="Hugenholtz P."/>
            <person name="Eisen J.A."/>
            <person name="Kyrpides N.C."/>
            <person name="Klenk H.P."/>
            <person name="Lapidus A."/>
        </authorList>
    </citation>
    <scope>NUCLEOTIDE SEQUENCE [LARGE SCALE GENOMIC DNA]</scope>
    <source>
        <strain evidence="3">DSM 15567 / CIP 107919 / 50-1 BON</strain>
    </source>
</reference>
<dbReference type="STRING" id="697281.Mahau_0146"/>
<proteinExistence type="predicted"/>
<feature type="transmembrane region" description="Helical" evidence="1">
    <location>
        <begin position="6"/>
        <end position="27"/>
    </location>
</feature>
<evidence type="ECO:0000256" key="1">
    <source>
        <dbReference type="SAM" id="Phobius"/>
    </source>
</evidence>
<sequence length="37" mass="3845">MADTVLLVLALFGIVGGITAAIIALLMSGHRWGFNTT</sequence>
<accession>F3ZVZ5</accession>
<protein>
    <submittedName>
        <fullName evidence="2">Uncharacterized protein</fullName>
    </submittedName>
</protein>
<keyword evidence="1" id="KW-0472">Membrane</keyword>